<name>A0A1H9K4U3_9HYPH</name>
<dbReference type="Gene3D" id="3.50.50.60">
    <property type="entry name" value="FAD/NAD(P)-binding domain"/>
    <property type="match status" value="1"/>
</dbReference>
<accession>A0A1H9K4U3</accession>
<evidence type="ECO:0000256" key="1">
    <source>
        <dbReference type="ARBA" id="ARBA00023002"/>
    </source>
</evidence>
<feature type="domain" description="FAD dependent oxidoreductase" evidence="2">
    <location>
        <begin position="3"/>
        <end position="51"/>
    </location>
</feature>
<dbReference type="InterPro" id="IPR036188">
    <property type="entry name" value="FAD/NAD-bd_sf"/>
</dbReference>
<dbReference type="Pfam" id="PF01266">
    <property type="entry name" value="DAO"/>
    <property type="match status" value="1"/>
</dbReference>
<evidence type="ECO:0000259" key="2">
    <source>
        <dbReference type="Pfam" id="PF01266"/>
    </source>
</evidence>
<dbReference type="Proteomes" id="UP000199647">
    <property type="component" value="Unassembled WGS sequence"/>
</dbReference>
<evidence type="ECO:0000313" key="3">
    <source>
        <dbReference type="EMBL" id="SEQ93855.1"/>
    </source>
</evidence>
<protein>
    <submittedName>
        <fullName evidence="3">D-amino-acid dehydrogenase</fullName>
    </submittedName>
</protein>
<dbReference type="AlphaFoldDB" id="A0A1H9K4U3"/>
<proteinExistence type="predicted"/>
<keyword evidence="1" id="KW-0560">Oxidoreductase</keyword>
<sequence length="64" mass="6707">MRDVLVLGAGAVGVSSALHLQKRGWSVVLVDRLGPGRATSYGNAGIIQSEAVEPYAMPRSWAAL</sequence>
<dbReference type="GO" id="GO:0016491">
    <property type="term" value="F:oxidoreductase activity"/>
    <property type="evidence" value="ECO:0007669"/>
    <property type="project" value="UniProtKB-KW"/>
</dbReference>
<reference evidence="3 4" key="1">
    <citation type="submission" date="2016-10" db="EMBL/GenBank/DDBJ databases">
        <authorList>
            <person name="de Groot N.N."/>
        </authorList>
    </citation>
    <scope>NUCLEOTIDE SEQUENCE [LARGE SCALE GENOMIC DNA]</scope>
    <source>
        <strain evidence="3 4">A52C2</strain>
    </source>
</reference>
<dbReference type="InterPro" id="IPR006076">
    <property type="entry name" value="FAD-dep_OxRdtase"/>
</dbReference>
<dbReference type="STRING" id="1855383.SAMN05216548_10972"/>
<organism evidence="3 4">
    <name type="scientific">Faunimonas pinastri</name>
    <dbReference type="NCBI Taxonomy" id="1855383"/>
    <lineage>
        <taxon>Bacteria</taxon>
        <taxon>Pseudomonadati</taxon>
        <taxon>Pseudomonadota</taxon>
        <taxon>Alphaproteobacteria</taxon>
        <taxon>Hyphomicrobiales</taxon>
        <taxon>Afifellaceae</taxon>
        <taxon>Faunimonas</taxon>
    </lineage>
</organism>
<evidence type="ECO:0000313" key="4">
    <source>
        <dbReference type="Proteomes" id="UP000199647"/>
    </source>
</evidence>
<keyword evidence="4" id="KW-1185">Reference proteome</keyword>
<gene>
    <name evidence="3" type="ORF">SAMN05216548_10972</name>
</gene>
<dbReference type="EMBL" id="FOFG01000009">
    <property type="protein sequence ID" value="SEQ93855.1"/>
    <property type="molecule type" value="Genomic_DNA"/>
</dbReference>
<dbReference type="SUPFAM" id="SSF51905">
    <property type="entry name" value="FAD/NAD(P)-binding domain"/>
    <property type="match status" value="1"/>
</dbReference>